<feature type="non-terminal residue" evidence="2">
    <location>
        <position position="157"/>
    </location>
</feature>
<comment type="caution">
    <text evidence="2">The sequence shown here is derived from an EMBL/GenBank/DDBJ whole genome shotgun (WGS) entry which is preliminary data.</text>
</comment>
<organism evidence="2 3">
    <name type="scientific">Xanthomonas perforans</name>
    <dbReference type="NCBI Taxonomy" id="442694"/>
    <lineage>
        <taxon>Bacteria</taxon>
        <taxon>Pseudomonadati</taxon>
        <taxon>Pseudomonadota</taxon>
        <taxon>Gammaproteobacteria</taxon>
        <taxon>Lysobacterales</taxon>
        <taxon>Lysobacteraceae</taxon>
        <taxon>Xanthomonas</taxon>
    </lineage>
</organism>
<dbReference type="Proteomes" id="UP000471082">
    <property type="component" value="Unassembled WGS sequence"/>
</dbReference>
<feature type="non-terminal residue" evidence="2">
    <location>
        <position position="1"/>
    </location>
</feature>
<protein>
    <submittedName>
        <fullName evidence="2">Uncharacterized protein</fullName>
    </submittedName>
</protein>
<dbReference type="AlphaFoldDB" id="A0A7X5N1Y0"/>
<gene>
    <name evidence="2" type="ORF">G3W61_27130</name>
</gene>
<evidence type="ECO:0000313" key="3">
    <source>
        <dbReference type="Proteomes" id="UP000471082"/>
    </source>
</evidence>
<sequence>MTEQGFEYEPVTSSQTVANTVGAEWKPDDREWVAQWGYGIARFPGADDPVPQDASVDPNQDYVDSLPETEKNAYFEALYGALPDESALSNGEPPEYDWTTAGCTGRAGHEVSGEDPLQGEQFQPLMEALQDFWNDSSRYPGMSQIDADWAECMDGAG</sequence>
<proteinExistence type="predicted"/>
<dbReference type="EMBL" id="JAAGYU010001058">
    <property type="protein sequence ID" value="NEL79903.1"/>
    <property type="molecule type" value="Genomic_DNA"/>
</dbReference>
<name>A0A7X5N1Y0_XANPE</name>
<evidence type="ECO:0000256" key="1">
    <source>
        <dbReference type="SAM" id="MobiDB-lite"/>
    </source>
</evidence>
<feature type="region of interest" description="Disordered" evidence="1">
    <location>
        <begin position="85"/>
        <end position="117"/>
    </location>
</feature>
<accession>A0A7X5N1Y0</accession>
<reference evidence="2 3" key="1">
    <citation type="submission" date="2019-11" db="EMBL/GenBank/DDBJ databases">
        <title>Genome-resolved metagenomics to study the prevalence of co-infection and intraspecific heterogeneity among plant pathogen metapopulations.</title>
        <authorList>
            <person name="Newberry E."/>
            <person name="Bhandari R."/>
            <person name="Kemble J."/>
            <person name="Sikora E."/>
            <person name="Potnis N."/>
        </authorList>
    </citation>
    <scope>NUCLEOTIDE SEQUENCE [LARGE SCALE GENOMIC DNA]</scope>
    <source>
        <strain evidence="2">Xp_Tom_Tuscaloosa_18b</strain>
    </source>
</reference>
<evidence type="ECO:0000313" key="2">
    <source>
        <dbReference type="EMBL" id="NEL79903.1"/>
    </source>
</evidence>